<dbReference type="InterPro" id="IPR052407">
    <property type="entry name" value="BTB_POZ_domain_cont_9"/>
</dbReference>
<dbReference type="Gene3D" id="3.30.710.10">
    <property type="entry name" value="Potassium Channel Kv1.1, Chain A"/>
    <property type="match status" value="1"/>
</dbReference>
<feature type="domain" description="BTB" evidence="1">
    <location>
        <begin position="25"/>
        <end position="92"/>
    </location>
</feature>
<dbReference type="STRING" id="299467.A0A443S9U4"/>
<dbReference type="PANTHER" id="PTHR46306">
    <property type="entry name" value="BTB/POZ DOMAIN-CONTAINING PROTEIN 9"/>
    <property type="match status" value="1"/>
</dbReference>
<dbReference type="Pfam" id="PF07707">
    <property type="entry name" value="BACK"/>
    <property type="match status" value="1"/>
</dbReference>
<dbReference type="SMART" id="SM00225">
    <property type="entry name" value="BTB"/>
    <property type="match status" value="1"/>
</dbReference>
<accession>A0A443S9U4</accession>
<dbReference type="Pfam" id="PF00651">
    <property type="entry name" value="BTB"/>
    <property type="match status" value="1"/>
</dbReference>
<protein>
    <submittedName>
        <fullName evidence="2">BTB/POZ domain-containing protein 9-like protein</fullName>
    </submittedName>
</protein>
<dbReference type="SMART" id="SM00875">
    <property type="entry name" value="BACK"/>
    <property type="match status" value="1"/>
</dbReference>
<reference evidence="2 3" key="1">
    <citation type="journal article" date="2018" name="Gigascience">
        <title>Genomes of trombidid mites reveal novel predicted allergens and laterally-transferred genes associated with secondary metabolism.</title>
        <authorList>
            <person name="Dong X."/>
            <person name="Chaisiri K."/>
            <person name="Xia D."/>
            <person name="Armstrong S.D."/>
            <person name="Fang Y."/>
            <person name="Donnelly M.J."/>
            <person name="Kadowaki T."/>
            <person name="McGarry J.W."/>
            <person name="Darby A.C."/>
            <person name="Makepeace B.L."/>
        </authorList>
    </citation>
    <scope>NUCLEOTIDE SEQUENCE [LARGE SCALE GENOMIC DNA]</scope>
    <source>
        <strain evidence="2">UoL-UT</strain>
    </source>
</reference>
<evidence type="ECO:0000313" key="3">
    <source>
        <dbReference type="Proteomes" id="UP000288716"/>
    </source>
</evidence>
<evidence type="ECO:0000259" key="1">
    <source>
        <dbReference type="PROSITE" id="PS50097"/>
    </source>
</evidence>
<feature type="non-terminal residue" evidence="2">
    <location>
        <position position="347"/>
    </location>
</feature>
<gene>
    <name evidence="2" type="ORF">B4U80_13238</name>
</gene>
<dbReference type="PANTHER" id="PTHR46306:SF1">
    <property type="entry name" value="BTB_POZ DOMAIN-CONTAINING PROTEIN 9"/>
    <property type="match status" value="1"/>
</dbReference>
<name>A0A443S9U4_9ACAR</name>
<dbReference type="InterPro" id="IPR000210">
    <property type="entry name" value="BTB/POZ_dom"/>
</dbReference>
<dbReference type="InterPro" id="IPR011705">
    <property type="entry name" value="BACK"/>
</dbReference>
<dbReference type="InterPro" id="IPR011333">
    <property type="entry name" value="SKP1/BTB/POZ_sf"/>
</dbReference>
<keyword evidence="3" id="KW-1185">Reference proteome</keyword>
<dbReference type="GO" id="GO:0005737">
    <property type="term" value="C:cytoplasm"/>
    <property type="evidence" value="ECO:0007669"/>
    <property type="project" value="TreeGrafter"/>
</dbReference>
<dbReference type="VEuPathDB" id="VectorBase:LDEU007739"/>
<dbReference type="Proteomes" id="UP000288716">
    <property type="component" value="Unassembled WGS sequence"/>
</dbReference>
<dbReference type="OrthoDB" id="6434522at2759"/>
<dbReference type="Gene3D" id="1.25.40.420">
    <property type="match status" value="1"/>
</dbReference>
<dbReference type="PROSITE" id="PS50097">
    <property type="entry name" value="BTB"/>
    <property type="match status" value="1"/>
</dbReference>
<dbReference type="SUPFAM" id="SSF54695">
    <property type="entry name" value="POZ domain"/>
    <property type="match status" value="1"/>
</dbReference>
<evidence type="ECO:0000313" key="2">
    <source>
        <dbReference type="EMBL" id="RWS24301.1"/>
    </source>
</evidence>
<organism evidence="2 3">
    <name type="scientific">Leptotrombidium deliense</name>
    <dbReference type="NCBI Taxonomy" id="299467"/>
    <lineage>
        <taxon>Eukaryota</taxon>
        <taxon>Metazoa</taxon>
        <taxon>Ecdysozoa</taxon>
        <taxon>Arthropoda</taxon>
        <taxon>Chelicerata</taxon>
        <taxon>Arachnida</taxon>
        <taxon>Acari</taxon>
        <taxon>Acariformes</taxon>
        <taxon>Trombidiformes</taxon>
        <taxon>Prostigmata</taxon>
        <taxon>Anystina</taxon>
        <taxon>Parasitengona</taxon>
        <taxon>Trombiculoidea</taxon>
        <taxon>Trombiculidae</taxon>
        <taxon>Leptotrombidium</taxon>
    </lineage>
</organism>
<dbReference type="AlphaFoldDB" id="A0A443S9U4"/>
<comment type="caution">
    <text evidence="2">The sequence shown here is derived from an EMBL/GenBank/DDBJ whole genome shotgun (WGS) entry which is preliminary data.</text>
</comment>
<dbReference type="EMBL" id="NCKV01005061">
    <property type="protein sequence ID" value="RWS24301.1"/>
    <property type="molecule type" value="Genomic_DNA"/>
</dbReference>
<dbReference type="CDD" id="cd18186">
    <property type="entry name" value="BTB_POZ_ZBTB_KLHL-like"/>
    <property type="match status" value="1"/>
</dbReference>
<proteinExistence type="predicted"/>
<sequence>MEVSNEETFFPKVLLNRIYGNPKYEDAVFRFEGSVVKANKLVLSMLSEYFAEMFYSETKRKIVKLGNGGEMHKKCIKLVLEFIHKGFINMDDLRDDEVIALYSTSQKLDFKELTDVVLHELKNIEVTLENVGKMYEVSKKSNLDWLQSKCLSFVETNSELVVVSHEFSNFPEDLVLEIVKSDTFYVPSELQLFLAVHSWSQNHQNKIVTNILNYIRLNQISAKDFAKHIIRTGLISHDAFFDASVDEDMKARRKVEQSPIIIPRQTAMRSTNNSAKVESCLATDAMSKLLLEDRLSDVIFEFEDGDTISGYTVFLSAACSKFVEFSKEDTEVVEREMFGENVHLFQM</sequence>